<dbReference type="Proteomes" id="UP000436088">
    <property type="component" value="Unassembled WGS sequence"/>
</dbReference>
<keyword evidence="3" id="KW-1003">Cell membrane</keyword>
<dbReference type="GO" id="GO:0005886">
    <property type="term" value="C:plasma membrane"/>
    <property type="evidence" value="ECO:0007669"/>
    <property type="project" value="UniProtKB-SubCell"/>
</dbReference>
<evidence type="ECO:0000256" key="8">
    <source>
        <dbReference type="SAM" id="Phobius"/>
    </source>
</evidence>
<dbReference type="PANTHER" id="PTHR32195:SF24">
    <property type="entry name" value="TRYPTOPHAN OR TYROSINE TRANSPORTER PROTEIN"/>
    <property type="match status" value="1"/>
</dbReference>
<dbReference type="PANTHER" id="PTHR32195">
    <property type="entry name" value="OS07G0662800 PROTEIN"/>
    <property type="match status" value="1"/>
</dbReference>
<keyword evidence="4" id="KW-0997">Cell inner membrane</keyword>
<dbReference type="Pfam" id="PF03222">
    <property type="entry name" value="Trp_Tyr_perm"/>
    <property type="match status" value="1"/>
</dbReference>
<dbReference type="GO" id="GO:0003333">
    <property type="term" value="P:amino acid transmembrane transport"/>
    <property type="evidence" value="ECO:0007669"/>
    <property type="project" value="InterPro"/>
</dbReference>
<dbReference type="AlphaFoldDB" id="A0A6A3AH52"/>
<evidence type="ECO:0000256" key="4">
    <source>
        <dbReference type="ARBA" id="ARBA00022519"/>
    </source>
</evidence>
<keyword evidence="2" id="KW-0813">Transport</keyword>
<dbReference type="EMBL" id="VEPZ02001007">
    <property type="protein sequence ID" value="KAE8702565.1"/>
    <property type="molecule type" value="Genomic_DNA"/>
</dbReference>
<evidence type="ECO:0000256" key="6">
    <source>
        <dbReference type="ARBA" id="ARBA00022989"/>
    </source>
</evidence>
<name>A0A6A3AH52_HIBSY</name>
<sequence length="274" mass="29929">MDNTKCMTSSASLTPKAPIKNAPIISKSAILHQRQDTGCINLSIKKHPRVRLWLQKKKTPWMNHKIHVTKEGENVIKVEDKAVDGHGKKGTIAGEVALIIDTSIGSEILALPQKASPAEEEEEGELEVTSIRTMAQQTLGDWGGNLATISDVFLGYTSMIAYSSKSGDILFHLINLPEPVSGFLFTAIFTILISVGGTQTTDQANQWLTISMIVLCAYLGSDLTRLRASVLLGSTVPLLALFVWDAIALGLPTQPDQIVDPVELLTRYVKHRFL</sequence>
<accession>A0A6A3AH52</accession>
<reference evidence="9" key="1">
    <citation type="submission" date="2019-09" db="EMBL/GenBank/DDBJ databases">
        <title>Draft genome information of white flower Hibiscus syriacus.</title>
        <authorList>
            <person name="Kim Y.-M."/>
        </authorList>
    </citation>
    <scope>NUCLEOTIDE SEQUENCE [LARGE SCALE GENOMIC DNA]</scope>
    <source>
        <strain evidence="9">YM2019G1</strain>
    </source>
</reference>
<evidence type="ECO:0000313" key="10">
    <source>
        <dbReference type="Proteomes" id="UP000436088"/>
    </source>
</evidence>
<comment type="caution">
    <text evidence="9">The sequence shown here is derived from an EMBL/GenBank/DDBJ whole genome shotgun (WGS) entry which is preliminary data.</text>
</comment>
<evidence type="ECO:0000313" key="9">
    <source>
        <dbReference type="EMBL" id="KAE8702565.1"/>
    </source>
</evidence>
<evidence type="ECO:0000256" key="7">
    <source>
        <dbReference type="ARBA" id="ARBA00023136"/>
    </source>
</evidence>
<evidence type="ECO:0000256" key="2">
    <source>
        <dbReference type="ARBA" id="ARBA00022448"/>
    </source>
</evidence>
<keyword evidence="5 8" id="KW-0812">Transmembrane</keyword>
<feature type="transmembrane region" description="Helical" evidence="8">
    <location>
        <begin position="228"/>
        <end position="251"/>
    </location>
</feature>
<proteinExistence type="predicted"/>
<comment type="subcellular location">
    <subcellularLocation>
        <location evidence="1">Cell inner membrane</location>
        <topology evidence="1">Multi-pass membrane protein</topology>
    </subcellularLocation>
</comment>
<evidence type="ECO:0000256" key="5">
    <source>
        <dbReference type="ARBA" id="ARBA00022692"/>
    </source>
</evidence>
<organism evidence="9 10">
    <name type="scientific">Hibiscus syriacus</name>
    <name type="common">Rose of Sharon</name>
    <dbReference type="NCBI Taxonomy" id="106335"/>
    <lineage>
        <taxon>Eukaryota</taxon>
        <taxon>Viridiplantae</taxon>
        <taxon>Streptophyta</taxon>
        <taxon>Embryophyta</taxon>
        <taxon>Tracheophyta</taxon>
        <taxon>Spermatophyta</taxon>
        <taxon>Magnoliopsida</taxon>
        <taxon>eudicotyledons</taxon>
        <taxon>Gunneridae</taxon>
        <taxon>Pentapetalae</taxon>
        <taxon>rosids</taxon>
        <taxon>malvids</taxon>
        <taxon>Malvales</taxon>
        <taxon>Malvaceae</taxon>
        <taxon>Malvoideae</taxon>
        <taxon>Hibiscus</taxon>
    </lineage>
</organism>
<keyword evidence="6 8" id="KW-1133">Transmembrane helix</keyword>
<evidence type="ECO:0000256" key="1">
    <source>
        <dbReference type="ARBA" id="ARBA00004429"/>
    </source>
</evidence>
<evidence type="ECO:0000256" key="3">
    <source>
        <dbReference type="ARBA" id="ARBA00022475"/>
    </source>
</evidence>
<keyword evidence="7 8" id="KW-0472">Membrane</keyword>
<dbReference type="InterPro" id="IPR018227">
    <property type="entry name" value="Amino_acid_transport_2"/>
</dbReference>
<protein>
    <submittedName>
        <fullName evidence="9">Vacuolar membrane ATPase 10</fullName>
    </submittedName>
</protein>
<feature type="transmembrane region" description="Helical" evidence="8">
    <location>
        <begin position="204"/>
        <end position="221"/>
    </location>
</feature>
<keyword evidence="10" id="KW-1185">Reference proteome</keyword>
<feature type="transmembrane region" description="Helical" evidence="8">
    <location>
        <begin position="180"/>
        <end position="198"/>
    </location>
</feature>
<gene>
    <name evidence="9" type="ORF">F3Y22_tig00110482pilonHSYRG00347</name>
</gene>